<accession>A0A0A0I818</accession>
<name>A0A0A0I818_CLONO</name>
<evidence type="ECO:0000313" key="1">
    <source>
        <dbReference type="EMBL" id="KGM96446.1"/>
    </source>
</evidence>
<reference evidence="1 2" key="1">
    <citation type="submission" date="2014-01" db="EMBL/GenBank/DDBJ databases">
        <title>Plasmidome dynamics in the species complex Clostridium novyi sensu lato converts strains of independent lineages into distinctly different pathogens.</title>
        <authorList>
            <person name="Skarin H."/>
            <person name="Segerman B."/>
        </authorList>
    </citation>
    <scope>NUCLEOTIDE SEQUENCE [LARGE SCALE GENOMIC DNA]</scope>
    <source>
        <strain evidence="1 2">4552</strain>
    </source>
</reference>
<dbReference type="Proteomes" id="UP000030012">
    <property type="component" value="Unassembled WGS sequence"/>
</dbReference>
<dbReference type="AlphaFoldDB" id="A0A0A0I818"/>
<proteinExistence type="predicted"/>
<organism evidence="1 2">
    <name type="scientific">Clostridium novyi A str. 4552</name>
    <dbReference type="NCBI Taxonomy" id="1444289"/>
    <lineage>
        <taxon>Bacteria</taxon>
        <taxon>Bacillati</taxon>
        <taxon>Bacillota</taxon>
        <taxon>Clostridia</taxon>
        <taxon>Eubacteriales</taxon>
        <taxon>Clostridiaceae</taxon>
        <taxon>Clostridium</taxon>
    </lineage>
</organism>
<evidence type="ECO:0000313" key="2">
    <source>
        <dbReference type="Proteomes" id="UP000030012"/>
    </source>
</evidence>
<dbReference type="Pfam" id="PF07029">
    <property type="entry name" value="CryBP1"/>
    <property type="match status" value="1"/>
</dbReference>
<dbReference type="RefSeq" id="WP_039254841.1">
    <property type="nucleotide sequence ID" value="NZ_JENJ01000022.1"/>
</dbReference>
<dbReference type="EMBL" id="JENJ01000022">
    <property type="protein sequence ID" value="KGM96446.1"/>
    <property type="molecule type" value="Genomic_DNA"/>
</dbReference>
<sequence length="213" mass="22996">MNDWKEIALDDILDEMDKVAEEGEKQFENESQDRCGTVIKYVPFCCVTTIPKGFTIPDTRIVEETESETSEKGAITAAVAWNPCLNLRLKRESISVNACEGNAPCGSIPACITKVSGCIQFIASAPVKGGSESSNSSNICCKGCVCVDECVRCQLLQNSVPCPNDLGAVTVEVVDQKACIKPCKPCYSWTPSGTSTVVKFSGRFKITYTAPRS</sequence>
<comment type="caution">
    <text evidence="1">The sequence shown here is derived from an EMBL/GenBank/DDBJ whole genome shotgun (WGS) entry which is preliminary data.</text>
</comment>
<gene>
    <name evidence="1" type="ORF">Z968_06475</name>
</gene>
<dbReference type="OrthoDB" id="3034428at2"/>
<protein>
    <submittedName>
        <fullName evidence="1">Uncharacterized protein</fullName>
    </submittedName>
</protein>
<dbReference type="InterPro" id="IPR009751">
    <property type="entry name" value="CryBP1"/>
</dbReference>